<dbReference type="Proteomes" id="UP000199650">
    <property type="component" value="Unassembled WGS sequence"/>
</dbReference>
<evidence type="ECO:0000313" key="3">
    <source>
        <dbReference type="Proteomes" id="UP000199650"/>
    </source>
</evidence>
<name>A0A1I0PXL6_9RHOB</name>
<gene>
    <name evidence="2" type="ORF">SAMN05444851_2015</name>
</gene>
<sequence length="96" mass="10484">MNDMTMTTRQARRVRPAGPKPLPLYLRTEWRSDMPAPAPVDGAALLAQARAGRIRALAACKPARRLAALKPVEAVWASPSFRARIEAIQARRALAA</sequence>
<organism evidence="2 3">
    <name type="scientific">Aliiroseovarius sediminilitoris</name>
    <dbReference type="NCBI Taxonomy" id="1173584"/>
    <lineage>
        <taxon>Bacteria</taxon>
        <taxon>Pseudomonadati</taxon>
        <taxon>Pseudomonadota</taxon>
        <taxon>Alphaproteobacteria</taxon>
        <taxon>Rhodobacterales</taxon>
        <taxon>Paracoccaceae</taxon>
        <taxon>Aliiroseovarius</taxon>
    </lineage>
</organism>
<dbReference type="EMBL" id="FOJB01000001">
    <property type="protein sequence ID" value="SEW19225.1"/>
    <property type="molecule type" value="Genomic_DNA"/>
</dbReference>
<feature type="region of interest" description="Disordered" evidence="1">
    <location>
        <begin position="1"/>
        <end position="20"/>
    </location>
</feature>
<evidence type="ECO:0000313" key="2">
    <source>
        <dbReference type="EMBL" id="SEW19225.1"/>
    </source>
</evidence>
<protein>
    <submittedName>
        <fullName evidence="2">Uncharacterized protein</fullName>
    </submittedName>
</protein>
<dbReference type="RefSeq" id="WP_091430327.1">
    <property type="nucleotide sequence ID" value="NZ_FOJB01000001.1"/>
</dbReference>
<dbReference type="STRING" id="1173584.SAMN05444851_2015"/>
<reference evidence="2 3" key="1">
    <citation type="submission" date="2016-10" db="EMBL/GenBank/DDBJ databases">
        <authorList>
            <person name="de Groot N.N."/>
        </authorList>
    </citation>
    <scope>NUCLEOTIDE SEQUENCE [LARGE SCALE GENOMIC DNA]</scope>
    <source>
        <strain evidence="2 3">DSM 29439</strain>
    </source>
</reference>
<accession>A0A1I0PXL6</accession>
<evidence type="ECO:0000256" key="1">
    <source>
        <dbReference type="SAM" id="MobiDB-lite"/>
    </source>
</evidence>
<dbReference type="AlphaFoldDB" id="A0A1I0PXL6"/>
<keyword evidence="3" id="KW-1185">Reference proteome</keyword>
<proteinExistence type="predicted"/>